<keyword evidence="2" id="KW-1185">Reference proteome</keyword>
<evidence type="ECO:0000313" key="1">
    <source>
        <dbReference type="EMBL" id="SAK71864.1"/>
    </source>
</evidence>
<dbReference type="EMBL" id="FCOJ02000033">
    <property type="protein sequence ID" value="SAK71864.1"/>
    <property type="molecule type" value="Genomic_DNA"/>
</dbReference>
<gene>
    <name evidence="1" type="ORF">AWB82_04381</name>
</gene>
<organism evidence="1 2">
    <name type="scientific">Caballeronia glebae</name>
    <dbReference type="NCBI Taxonomy" id="1777143"/>
    <lineage>
        <taxon>Bacteria</taxon>
        <taxon>Pseudomonadati</taxon>
        <taxon>Pseudomonadota</taxon>
        <taxon>Betaproteobacteria</taxon>
        <taxon>Burkholderiales</taxon>
        <taxon>Burkholderiaceae</taxon>
        <taxon>Caballeronia</taxon>
    </lineage>
</organism>
<dbReference type="RefSeq" id="WP_086970910.1">
    <property type="nucleotide sequence ID" value="NZ_FCOJ02000033.1"/>
</dbReference>
<proteinExistence type="predicted"/>
<sequence>MCAICNFKIEFGVGHPAALTVAVAARKAIEAGLIDPVDAQQGALATARARASSIDALNLLQARIEETHTPGQLLALPDFYVFLVESDTWGFFRATVDGFDSDIVPEMPDVTATDAARRSNIVVMPEAGLRAWLAGRIDAHAALGDSLFYVDAPARAGSTLTRMLAEAETPVLDAR</sequence>
<dbReference type="STRING" id="1777143.AWB82_04381"/>
<dbReference type="Proteomes" id="UP000054596">
    <property type="component" value="Unassembled WGS sequence"/>
</dbReference>
<evidence type="ECO:0000313" key="2">
    <source>
        <dbReference type="Proteomes" id="UP000054596"/>
    </source>
</evidence>
<dbReference type="OrthoDB" id="9095835at2"/>
<reference evidence="1" key="1">
    <citation type="submission" date="2016-01" db="EMBL/GenBank/DDBJ databases">
        <authorList>
            <person name="Peeters C."/>
        </authorList>
    </citation>
    <scope>NUCLEOTIDE SEQUENCE [LARGE SCALE GENOMIC DNA]</scope>
    <source>
        <strain evidence="1">LMG 29325</strain>
    </source>
</reference>
<name>A0A158BP56_9BURK</name>
<comment type="caution">
    <text evidence="1">The sequence shown here is derived from an EMBL/GenBank/DDBJ whole genome shotgun (WGS) entry which is preliminary data.</text>
</comment>
<dbReference type="AlphaFoldDB" id="A0A158BP56"/>
<accession>A0A158BP56</accession>
<protein>
    <submittedName>
        <fullName evidence="1">Uncharacterized protein</fullName>
    </submittedName>
</protein>